<keyword evidence="2" id="KW-0813">Transport</keyword>
<dbReference type="PANTHER" id="PTHR23505:SF79">
    <property type="entry name" value="PROTEIN SPINSTER"/>
    <property type="match status" value="1"/>
</dbReference>
<dbReference type="Proteomes" id="UP001595867">
    <property type="component" value="Unassembled WGS sequence"/>
</dbReference>
<evidence type="ECO:0000256" key="4">
    <source>
        <dbReference type="ARBA" id="ARBA00022989"/>
    </source>
</evidence>
<evidence type="ECO:0000256" key="5">
    <source>
        <dbReference type="ARBA" id="ARBA00023136"/>
    </source>
</evidence>
<dbReference type="PROSITE" id="PS50850">
    <property type="entry name" value="MFS"/>
    <property type="match status" value="1"/>
</dbReference>
<proteinExistence type="predicted"/>
<evidence type="ECO:0000256" key="1">
    <source>
        <dbReference type="ARBA" id="ARBA00004651"/>
    </source>
</evidence>
<organism evidence="8 9">
    <name type="scientific">Actinoplanes subglobosus</name>
    <dbReference type="NCBI Taxonomy" id="1547892"/>
    <lineage>
        <taxon>Bacteria</taxon>
        <taxon>Bacillati</taxon>
        <taxon>Actinomycetota</taxon>
        <taxon>Actinomycetes</taxon>
        <taxon>Micromonosporales</taxon>
        <taxon>Micromonosporaceae</taxon>
        <taxon>Actinoplanes</taxon>
    </lineage>
</organism>
<protein>
    <submittedName>
        <fullName evidence="8">MFS transporter</fullName>
    </submittedName>
</protein>
<evidence type="ECO:0000259" key="7">
    <source>
        <dbReference type="PROSITE" id="PS50850"/>
    </source>
</evidence>
<feature type="transmembrane region" description="Helical" evidence="6">
    <location>
        <begin position="300"/>
        <end position="321"/>
    </location>
</feature>
<evidence type="ECO:0000313" key="8">
    <source>
        <dbReference type="EMBL" id="MFC4070537.1"/>
    </source>
</evidence>
<dbReference type="SUPFAM" id="SSF103473">
    <property type="entry name" value="MFS general substrate transporter"/>
    <property type="match status" value="1"/>
</dbReference>
<dbReference type="InterPro" id="IPR011701">
    <property type="entry name" value="MFS"/>
</dbReference>
<dbReference type="RefSeq" id="WP_378071411.1">
    <property type="nucleotide sequence ID" value="NZ_JBHSBL010000024.1"/>
</dbReference>
<feature type="transmembrane region" description="Helical" evidence="6">
    <location>
        <begin position="167"/>
        <end position="187"/>
    </location>
</feature>
<evidence type="ECO:0000256" key="6">
    <source>
        <dbReference type="SAM" id="Phobius"/>
    </source>
</evidence>
<feature type="transmembrane region" description="Helical" evidence="6">
    <location>
        <begin position="104"/>
        <end position="130"/>
    </location>
</feature>
<sequence>MAVTGESEQQIKQVTAYRGRPPVTVRRGTGAPFGWWPAVCIALVAAIDRIEYNLLAGALPTIQEEFGFSDSQGGAIATAGAIAAIVLLLPAGRLADTGKRTWTVSAIVAVWALLTVGTGLAGTYATLFAVRVLLGAAGQLYNPPASSLLGDLYPGPGRARAYGYERMAYFAGLPIGVIAGGALAQTVGWRTGFFLVAVPGVIIALLMLTVREPVRGVGDSLSRWYNDTTATVAAADTTATADTPAVAAPVVPMRAQLVTLLRIRTLRSVIIGLSILFFGLGGLFFWMPSFYAREFGLPEASAAAVGGGAGLVGIVAGILAGSWLGDRDHSRRVAIGGWSLLFGTVFLAGAVSVPVLVPQAICFTLANVGFAGAIANLTAANADVVAASRRGLGFAVLQMLVTLGGALGPWLIGIASDSTGSLRLAYTVVLIPLVIGSLIVLGGQRTYPADAAAALDATPNNP</sequence>
<keyword evidence="4 6" id="KW-1133">Transmembrane helix</keyword>
<evidence type="ECO:0000256" key="3">
    <source>
        <dbReference type="ARBA" id="ARBA00022692"/>
    </source>
</evidence>
<feature type="domain" description="Major facilitator superfamily (MFS) profile" evidence="7">
    <location>
        <begin position="37"/>
        <end position="448"/>
    </location>
</feature>
<dbReference type="InterPro" id="IPR044770">
    <property type="entry name" value="MFS_spinster-like"/>
</dbReference>
<feature type="transmembrane region" description="Helical" evidence="6">
    <location>
        <begin position="73"/>
        <end position="92"/>
    </location>
</feature>
<name>A0ABV8J1X2_9ACTN</name>
<dbReference type="Pfam" id="PF07690">
    <property type="entry name" value="MFS_1"/>
    <property type="match status" value="1"/>
</dbReference>
<evidence type="ECO:0000256" key="2">
    <source>
        <dbReference type="ARBA" id="ARBA00022448"/>
    </source>
</evidence>
<comment type="caution">
    <text evidence="8">The sequence shown here is derived from an EMBL/GenBank/DDBJ whole genome shotgun (WGS) entry which is preliminary data.</text>
</comment>
<comment type="subcellular location">
    <subcellularLocation>
        <location evidence="1">Cell membrane</location>
        <topology evidence="1">Multi-pass membrane protein</topology>
    </subcellularLocation>
</comment>
<gene>
    <name evidence="8" type="ORF">ACFO0C_36870</name>
</gene>
<feature type="transmembrane region" description="Helical" evidence="6">
    <location>
        <begin position="269"/>
        <end position="288"/>
    </location>
</feature>
<keyword evidence="5 6" id="KW-0472">Membrane</keyword>
<keyword evidence="9" id="KW-1185">Reference proteome</keyword>
<dbReference type="EMBL" id="JBHSBL010000024">
    <property type="protein sequence ID" value="MFC4070537.1"/>
    <property type="molecule type" value="Genomic_DNA"/>
</dbReference>
<feature type="transmembrane region" description="Helical" evidence="6">
    <location>
        <begin position="357"/>
        <end position="379"/>
    </location>
</feature>
<feature type="transmembrane region" description="Helical" evidence="6">
    <location>
        <begin position="333"/>
        <end position="351"/>
    </location>
</feature>
<evidence type="ECO:0000313" key="9">
    <source>
        <dbReference type="Proteomes" id="UP001595867"/>
    </source>
</evidence>
<reference evidence="9" key="1">
    <citation type="journal article" date="2019" name="Int. J. Syst. Evol. Microbiol.">
        <title>The Global Catalogue of Microorganisms (GCM) 10K type strain sequencing project: providing services to taxonomists for standard genome sequencing and annotation.</title>
        <authorList>
            <consortium name="The Broad Institute Genomics Platform"/>
            <consortium name="The Broad Institute Genome Sequencing Center for Infectious Disease"/>
            <person name="Wu L."/>
            <person name="Ma J."/>
        </authorList>
    </citation>
    <scope>NUCLEOTIDE SEQUENCE [LARGE SCALE GENOMIC DNA]</scope>
    <source>
        <strain evidence="9">TBRC 5832</strain>
    </source>
</reference>
<feature type="transmembrane region" description="Helical" evidence="6">
    <location>
        <begin position="391"/>
        <end position="412"/>
    </location>
</feature>
<dbReference type="Gene3D" id="1.20.1250.20">
    <property type="entry name" value="MFS general substrate transporter like domains"/>
    <property type="match status" value="1"/>
</dbReference>
<feature type="transmembrane region" description="Helical" evidence="6">
    <location>
        <begin position="424"/>
        <end position="441"/>
    </location>
</feature>
<dbReference type="InterPro" id="IPR036259">
    <property type="entry name" value="MFS_trans_sf"/>
</dbReference>
<feature type="transmembrane region" description="Helical" evidence="6">
    <location>
        <begin position="33"/>
        <end position="52"/>
    </location>
</feature>
<dbReference type="PANTHER" id="PTHR23505">
    <property type="entry name" value="SPINSTER"/>
    <property type="match status" value="1"/>
</dbReference>
<accession>A0ABV8J1X2</accession>
<feature type="transmembrane region" description="Helical" evidence="6">
    <location>
        <begin position="193"/>
        <end position="210"/>
    </location>
</feature>
<dbReference type="InterPro" id="IPR020846">
    <property type="entry name" value="MFS_dom"/>
</dbReference>
<keyword evidence="3 6" id="KW-0812">Transmembrane</keyword>